<dbReference type="InterPro" id="IPR012373">
    <property type="entry name" value="Ferrdict_sens_TM"/>
</dbReference>
<evidence type="ECO:0000256" key="1">
    <source>
        <dbReference type="SAM" id="Phobius"/>
    </source>
</evidence>
<evidence type="ECO:0000259" key="3">
    <source>
        <dbReference type="Pfam" id="PF16344"/>
    </source>
</evidence>
<dbReference type="Gene3D" id="2.60.120.1440">
    <property type="match status" value="1"/>
</dbReference>
<dbReference type="HOGENOM" id="CLU_050192_2_3_10"/>
<evidence type="ECO:0008006" key="6">
    <source>
        <dbReference type="Google" id="ProtNLM"/>
    </source>
</evidence>
<reference evidence="4 5" key="1">
    <citation type="submission" date="2012-02" db="EMBL/GenBank/DDBJ databases">
        <title>The Genome Sequence of Bacteroides fragilis CL07T12C05.</title>
        <authorList>
            <consortium name="The Broad Institute Genome Sequencing Platform"/>
            <person name="Earl A."/>
            <person name="Ward D."/>
            <person name="Feldgarden M."/>
            <person name="Gevers D."/>
            <person name="Zitomersky N.L."/>
            <person name="Coyne M.J."/>
            <person name="Comstock L.E."/>
            <person name="Young S.K."/>
            <person name="Zeng Q."/>
            <person name="Gargeya S."/>
            <person name="Fitzgerald M."/>
            <person name="Haas B."/>
            <person name="Abouelleil A."/>
            <person name="Alvarado L."/>
            <person name="Arachchi H.M."/>
            <person name="Berlin A."/>
            <person name="Chapman S.B."/>
            <person name="Gearin G."/>
            <person name="Goldberg J."/>
            <person name="Griggs A."/>
            <person name="Gujja S."/>
            <person name="Hansen M."/>
            <person name="Heiman D."/>
            <person name="Howarth C."/>
            <person name="Larimer J."/>
            <person name="Lui A."/>
            <person name="MacDonald P.J.P."/>
            <person name="McCowen C."/>
            <person name="Montmayeur A."/>
            <person name="Murphy C."/>
            <person name="Neiman D."/>
            <person name="Pearson M."/>
            <person name="Priest M."/>
            <person name="Roberts A."/>
            <person name="Saif S."/>
            <person name="Shea T."/>
            <person name="Sisk P."/>
            <person name="Stolte C."/>
            <person name="Sykes S."/>
            <person name="Wortman J."/>
            <person name="Nusbaum C."/>
            <person name="Birren B."/>
        </authorList>
    </citation>
    <scope>NUCLEOTIDE SEQUENCE [LARGE SCALE GENOMIC DNA]</scope>
    <source>
        <strain evidence="4 5">CL07T12C05</strain>
    </source>
</reference>
<keyword evidence="1" id="KW-1133">Transmembrane helix</keyword>
<feature type="domain" description="Protein FecR C-terminal" evidence="3">
    <location>
        <begin position="285"/>
        <end position="352"/>
    </location>
</feature>
<dbReference type="Pfam" id="PF04773">
    <property type="entry name" value="FecR"/>
    <property type="match status" value="1"/>
</dbReference>
<feature type="domain" description="FecR protein" evidence="2">
    <location>
        <begin position="147"/>
        <end position="241"/>
    </location>
</feature>
<dbReference type="InterPro" id="IPR032508">
    <property type="entry name" value="FecR_C"/>
</dbReference>
<dbReference type="SUPFAM" id="SSF69279">
    <property type="entry name" value="Phage tail proteins"/>
    <property type="match status" value="1"/>
</dbReference>
<dbReference type="Gene3D" id="3.55.50.30">
    <property type="match status" value="1"/>
</dbReference>
<keyword evidence="1" id="KW-0472">Membrane</keyword>
<name>A0A0E2ATR3_BACFG</name>
<accession>A0A0E2ATR3</accession>
<comment type="caution">
    <text evidence="4">The sequence shown here is derived from an EMBL/GenBank/DDBJ whole genome shotgun (WGS) entry which is preliminary data.</text>
</comment>
<evidence type="ECO:0000313" key="4">
    <source>
        <dbReference type="EMBL" id="EIY99352.1"/>
    </source>
</evidence>
<evidence type="ECO:0000259" key="2">
    <source>
        <dbReference type="Pfam" id="PF04773"/>
    </source>
</evidence>
<keyword evidence="1" id="KW-0812">Transmembrane</keyword>
<dbReference type="InterPro" id="IPR006860">
    <property type="entry name" value="FecR"/>
</dbReference>
<dbReference type="PATRIC" id="fig|997883.3.peg.694"/>
<sequence length="366" mass="42128">MSIFVSSKYRQVITYSIMKQENIPWELIISKFKQEISEKDDARLMSWAERPECRSVMEDLNVVWKRVQEKTSDYTPDKEYYWKVLSARIGKAGKPQVEVLQEKASGKTFTLRSLYRYIAAACVVLVLSVGMSYYWGVSMGRQPMGEQVYTSMDGKSKIFLPDGTGVWLQANTTLAYGNDFRDRDRSVRLSGEAYFEVAKDKRKPFIVHTEGMQVRVHGTKFNVASPDGAAESRVSLMEGSVSLETRAGLVFLKPGEIAVYDKKNNRLAIDAGDVALEKMWIQDEFFVSNKTLGEVCRILSKRYDVEIKVDDELEDKYRYTFTLRNETLEEIVRIMARINPIAYHFDDNNVLVINQKWENKEGKGKK</sequence>
<dbReference type="AlphaFoldDB" id="A0A0E2ATR3"/>
<dbReference type="EMBL" id="AGXN01000005">
    <property type="protein sequence ID" value="EIY99352.1"/>
    <property type="molecule type" value="Genomic_DNA"/>
</dbReference>
<dbReference type="GO" id="GO:0016989">
    <property type="term" value="F:sigma factor antagonist activity"/>
    <property type="evidence" value="ECO:0007669"/>
    <property type="project" value="TreeGrafter"/>
</dbReference>
<dbReference type="Pfam" id="PF16344">
    <property type="entry name" value="FecR_C"/>
    <property type="match status" value="1"/>
</dbReference>
<dbReference type="PANTHER" id="PTHR30273:SF2">
    <property type="entry name" value="PROTEIN FECR"/>
    <property type="match status" value="1"/>
</dbReference>
<feature type="transmembrane region" description="Helical" evidence="1">
    <location>
        <begin position="114"/>
        <end position="135"/>
    </location>
</feature>
<dbReference type="PIRSF" id="PIRSF018266">
    <property type="entry name" value="FecR"/>
    <property type="match status" value="1"/>
</dbReference>
<dbReference type="Proteomes" id="UP000003879">
    <property type="component" value="Unassembled WGS sequence"/>
</dbReference>
<dbReference type="PANTHER" id="PTHR30273">
    <property type="entry name" value="PERIPLASMIC SIGNAL SENSOR AND SIGMA FACTOR ACTIVATOR FECR-RELATED"/>
    <property type="match status" value="1"/>
</dbReference>
<gene>
    <name evidence="4" type="ORF">HMPREF1056_00653</name>
</gene>
<organism evidence="4 5">
    <name type="scientific">Bacteroides fragilis CL07T12C05</name>
    <dbReference type="NCBI Taxonomy" id="997883"/>
    <lineage>
        <taxon>Bacteria</taxon>
        <taxon>Pseudomonadati</taxon>
        <taxon>Bacteroidota</taxon>
        <taxon>Bacteroidia</taxon>
        <taxon>Bacteroidales</taxon>
        <taxon>Bacteroidaceae</taxon>
        <taxon>Bacteroides</taxon>
    </lineage>
</organism>
<proteinExistence type="predicted"/>
<evidence type="ECO:0000313" key="5">
    <source>
        <dbReference type="Proteomes" id="UP000003879"/>
    </source>
</evidence>
<protein>
    <recommendedName>
        <fullName evidence="6">FecR protein domain-containing protein</fullName>
    </recommendedName>
</protein>